<dbReference type="RefSeq" id="WP_379482958.1">
    <property type="nucleotide sequence ID" value="NZ_JBHMCF010000008.1"/>
</dbReference>
<name>A0ABV5NHI4_9ACTN</name>
<dbReference type="EMBL" id="JBHMCF010000008">
    <property type="protein sequence ID" value="MFB9469760.1"/>
    <property type="molecule type" value="Genomic_DNA"/>
</dbReference>
<proteinExistence type="predicted"/>
<gene>
    <name evidence="1" type="ORF">ACFFR3_09610</name>
</gene>
<dbReference type="Proteomes" id="UP001589568">
    <property type="component" value="Unassembled WGS sequence"/>
</dbReference>
<sequence length="435" mass="47742">MIDIQWQARETPPGAETLMGVLGELMQEALFAGTCDAVLGPSRFPGGDLQGRVPRHIVTVRLAEALERAIGLEFAPSMRIPFLWLARRGGGEPGGYLPASFGFPPSHWAIDLLARWEAHDSVRRSWAADARDGNSRVLESARLLRAALFHALRTGDPSAAVRYVVDVVECGLCRDVKGAARAITLLLRVRSGGGTAEEMVRTFFDGRLPGSFHEWMTTPYAQADPEPRPLSSEASSLVGMLVERAFRLLEEARRTDGFDSWFMALTRAESVIQVTLYVLQWSMPRMPLGLRAVHGQLSELDAHYSGMVASLRVARAPVMESVVRHSRGLAEVFRAKGDVSGDRFAREALLIPRFLLDEPLTDGWREPGHRTASMLPGPDGLRERLSPEQAVVLAPDDPSSWRELGSLLRGRDAPWAGQVCDHLAGVAAEWAHPPA</sequence>
<accession>A0ABV5NHI4</accession>
<reference evidence="1 2" key="1">
    <citation type="submission" date="2024-09" db="EMBL/GenBank/DDBJ databases">
        <authorList>
            <person name="Sun Q."/>
            <person name="Mori K."/>
        </authorList>
    </citation>
    <scope>NUCLEOTIDE SEQUENCE [LARGE SCALE GENOMIC DNA]</scope>
    <source>
        <strain evidence="1 2">JCM 3324</strain>
    </source>
</reference>
<evidence type="ECO:0000313" key="2">
    <source>
        <dbReference type="Proteomes" id="UP001589568"/>
    </source>
</evidence>
<evidence type="ECO:0000313" key="1">
    <source>
        <dbReference type="EMBL" id="MFB9469760.1"/>
    </source>
</evidence>
<organism evidence="1 2">
    <name type="scientific">Nonomuraea salmonea</name>
    <dbReference type="NCBI Taxonomy" id="46181"/>
    <lineage>
        <taxon>Bacteria</taxon>
        <taxon>Bacillati</taxon>
        <taxon>Actinomycetota</taxon>
        <taxon>Actinomycetes</taxon>
        <taxon>Streptosporangiales</taxon>
        <taxon>Streptosporangiaceae</taxon>
        <taxon>Nonomuraea</taxon>
    </lineage>
</organism>
<keyword evidence="2" id="KW-1185">Reference proteome</keyword>
<comment type="caution">
    <text evidence="1">The sequence shown here is derived from an EMBL/GenBank/DDBJ whole genome shotgun (WGS) entry which is preliminary data.</text>
</comment>
<protein>
    <submittedName>
        <fullName evidence="1">Uncharacterized protein</fullName>
    </submittedName>
</protein>